<protein>
    <recommendedName>
        <fullName evidence="3">PqqD family protein</fullName>
    </recommendedName>
</protein>
<evidence type="ECO:0000313" key="2">
    <source>
        <dbReference type="Proteomes" id="UP000736373"/>
    </source>
</evidence>
<comment type="caution">
    <text evidence="1">The sequence shown here is derived from an EMBL/GenBank/DDBJ whole genome shotgun (WGS) entry which is preliminary data.</text>
</comment>
<reference evidence="1 2" key="1">
    <citation type="submission" date="2019-09" db="EMBL/GenBank/DDBJ databases">
        <title>Paraburkholderia podalyriae sp. nov., A South African Podalyria-associated rhizobium.</title>
        <authorList>
            <person name="Mavima L."/>
            <person name="Beukes C.W."/>
            <person name="Palmer M."/>
            <person name="De Meyer S.E."/>
            <person name="James E.K."/>
            <person name="Maluk M."/>
            <person name="Avontuur J.R."/>
            <person name="Chan W.Y."/>
            <person name="Venter S.N."/>
            <person name="Steenkamp E.T."/>
        </authorList>
    </citation>
    <scope>NUCLEOTIDE SEQUENCE [LARGE SCALE GENOMIC DNA]</scope>
    <source>
        <strain evidence="1 2">WC7.3b</strain>
    </source>
</reference>
<evidence type="ECO:0000313" key="1">
    <source>
        <dbReference type="EMBL" id="MBC8746979.1"/>
    </source>
</evidence>
<evidence type="ECO:0008006" key="3">
    <source>
        <dbReference type="Google" id="ProtNLM"/>
    </source>
</evidence>
<gene>
    <name evidence="1" type="ORF">F6X42_10230</name>
</gene>
<dbReference type="Proteomes" id="UP000736373">
    <property type="component" value="Unassembled WGS sequence"/>
</dbReference>
<dbReference type="RefSeq" id="WP_187634073.1">
    <property type="nucleotide sequence ID" value="NZ_VZQQ01000007.1"/>
</dbReference>
<sequence>MLTTRPCTAACVIEGRLVTLTFHPDNGVLRIADSSGLCLLETRWHGSWRALLDEFRGYHEAEENHDTARGVDDIVARLGERSGHAQRESAFA</sequence>
<keyword evidence="2" id="KW-1185">Reference proteome</keyword>
<proteinExistence type="predicted"/>
<organism evidence="1 2">
    <name type="scientific">Paraburkholderia podalyriae</name>
    <dbReference type="NCBI Taxonomy" id="1938811"/>
    <lineage>
        <taxon>Bacteria</taxon>
        <taxon>Pseudomonadati</taxon>
        <taxon>Pseudomonadota</taxon>
        <taxon>Betaproteobacteria</taxon>
        <taxon>Burkholderiales</taxon>
        <taxon>Burkholderiaceae</taxon>
        <taxon>Paraburkholderia</taxon>
    </lineage>
</organism>
<name>A0ABR7PML3_9BURK</name>
<accession>A0ABR7PML3</accession>
<dbReference type="EMBL" id="VZQQ01000007">
    <property type="protein sequence ID" value="MBC8746979.1"/>
    <property type="molecule type" value="Genomic_DNA"/>
</dbReference>